<dbReference type="GO" id="GO:0015109">
    <property type="term" value="F:chromate transmembrane transporter activity"/>
    <property type="evidence" value="ECO:0007669"/>
    <property type="project" value="InterPro"/>
</dbReference>
<dbReference type="RefSeq" id="WP_144229548.1">
    <property type="nucleotide sequence ID" value="NZ_CBCRVV010000018.1"/>
</dbReference>
<protein>
    <submittedName>
        <fullName evidence="8">Chromate efflux transporter</fullName>
    </submittedName>
</protein>
<name>A0A556QRD5_9BACT</name>
<feature type="transmembrane region" description="Helical" evidence="7">
    <location>
        <begin position="215"/>
        <end position="236"/>
    </location>
</feature>
<dbReference type="PANTHER" id="PTHR33567:SF3">
    <property type="entry name" value="CHROMATE ION TRANSPORTER (EUROFUNG)"/>
    <property type="match status" value="1"/>
</dbReference>
<accession>A0A556QRD5</accession>
<feature type="transmembrane region" description="Helical" evidence="7">
    <location>
        <begin position="357"/>
        <end position="379"/>
    </location>
</feature>
<dbReference type="NCBIfam" id="TIGR00937">
    <property type="entry name" value="2A51"/>
    <property type="match status" value="1"/>
</dbReference>
<reference evidence="8 9" key="1">
    <citation type="submission" date="2019-07" db="EMBL/GenBank/DDBJ databases">
        <title>Description of 53C-WASEF.</title>
        <authorList>
            <person name="Pitt A."/>
            <person name="Hahn M.W."/>
        </authorList>
    </citation>
    <scope>NUCLEOTIDE SEQUENCE [LARGE SCALE GENOMIC DNA]</scope>
    <source>
        <strain evidence="8 9">53C-WASEF</strain>
    </source>
</reference>
<dbReference type="OrthoDB" id="9788907at2"/>
<dbReference type="Pfam" id="PF02417">
    <property type="entry name" value="Chromate_transp"/>
    <property type="match status" value="2"/>
</dbReference>
<evidence type="ECO:0000256" key="2">
    <source>
        <dbReference type="ARBA" id="ARBA00005262"/>
    </source>
</evidence>
<proteinExistence type="inferred from homology"/>
<feature type="transmembrane region" description="Helical" evidence="7">
    <location>
        <begin position="108"/>
        <end position="131"/>
    </location>
</feature>
<dbReference type="InterPro" id="IPR003370">
    <property type="entry name" value="Chromate_transpt"/>
</dbReference>
<evidence type="ECO:0000256" key="7">
    <source>
        <dbReference type="SAM" id="Phobius"/>
    </source>
</evidence>
<keyword evidence="4 7" id="KW-0812">Transmembrane</keyword>
<evidence type="ECO:0000313" key="8">
    <source>
        <dbReference type="EMBL" id="TSJ79205.1"/>
    </source>
</evidence>
<feature type="transmembrane region" description="Helical" evidence="7">
    <location>
        <begin position="320"/>
        <end position="345"/>
    </location>
</feature>
<evidence type="ECO:0000256" key="1">
    <source>
        <dbReference type="ARBA" id="ARBA00004651"/>
    </source>
</evidence>
<dbReference type="PIRSF" id="PIRSF004810">
    <property type="entry name" value="ChrA"/>
    <property type="match status" value="1"/>
</dbReference>
<keyword evidence="6 7" id="KW-0472">Membrane</keyword>
<comment type="caution">
    <text evidence="8">The sequence shown here is derived from an EMBL/GenBank/DDBJ whole genome shotgun (WGS) entry which is preliminary data.</text>
</comment>
<dbReference type="Proteomes" id="UP000315648">
    <property type="component" value="Unassembled WGS sequence"/>
</dbReference>
<feature type="transmembrane region" description="Helical" evidence="7">
    <location>
        <begin position="78"/>
        <end position="96"/>
    </location>
</feature>
<feature type="transmembrane region" description="Helical" evidence="7">
    <location>
        <begin position="416"/>
        <end position="432"/>
    </location>
</feature>
<comment type="subcellular location">
    <subcellularLocation>
        <location evidence="1">Cell membrane</location>
        <topology evidence="1">Multi-pass membrane protein</topology>
    </subcellularLocation>
</comment>
<dbReference type="AlphaFoldDB" id="A0A556QRD5"/>
<evidence type="ECO:0000256" key="6">
    <source>
        <dbReference type="ARBA" id="ARBA00023136"/>
    </source>
</evidence>
<organism evidence="8 9">
    <name type="scientific">Rariglobus hedericola</name>
    <dbReference type="NCBI Taxonomy" id="2597822"/>
    <lineage>
        <taxon>Bacteria</taxon>
        <taxon>Pseudomonadati</taxon>
        <taxon>Verrucomicrobiota</taxon>
        <taxon>Opitutia</taxon>
        <taxon>Opitutales</taxon>
        <taxon>Opitutaceae</taxon>
        <taxon>Rariglobus</taxon>
    </lineage>
</organism>
<keyword evidence="5 7" id="KW-1133">Transmembrane helix</keyword>
<evidence type="ECO:0000313" key="9">
    <source>
        <dbReference type="Proteomes" id="UP000315648"/>
    </source>
</evidence>
<evidence type="ECO:0000256" key="5">
    <source>
        <dbReference type="ARBA" id="ARBA00022989"/>
    </source>
</evidence>
<evidence type="ECO:0000256" key="4">
    <source>
        <dbReference type="ARBA" id="ARBA00022692"/>
    </source>
</evidence>
<dbReference type="GO" id="GO:0005886">
    <property type="term" value="C:plasma membrane"/>
    <property type="evidence" value="ECO:0007669"/>
    <property type="project" value="UniProtKB-SubCell"/>
</dbReference>
<gene>
    <name evidence="8" type="primary">chrA</name>
    <name evidence="8" type="ORF">FPL22_07900</name>
</gene>
<keyword evidence="3" id="KW-1003">Cell membrane</keyword>
<comment type="similarity">
    <text evidence="2">Belongs to the chromate ion transporter (CHR) (TC 2.A.51) family.</text>
</comment>
<evidence type="ECO:0000256" key="3">
    <source>
        <dbReference type="ARBA" id="ARBA00022475"/>
    </source>
</evidence>
<sequence length="433" mass="46414">MSAHPTFREAIKFWLKLGFISFGGPAGQIAIMQTELVERKKWIGQERFLHALNFCMLLPGPEAQQLAIYCGWLLHRTWGGIAAGALFVLPSAFMLWGLSQVYVSYGHVAWVGAVFYGLKPAVMAIVFAAVLRIGKKALKNEVMWAIAAMAFVLIFFLKVPFPLIVFGALLAGFAGGKYAPRWFPASGGHGAVAEEAAVIDDAAESPVVKPSWGRAVRVTAAGVALWVAPLVLIGAWQGWKCTWVMEGVFFSKAAMVTFGGAYAVLPYVAQQAVETHAWLSAPQMLDGLAFAETTPGPLIMVLQFVGFMGGWNHPGMLSPWAAAALGAAVTTWVTFVPCFLWIFLGAPHIEQLRGNKLLTAALAAVTASVVGVILNLAVWFGGRVLFPQQTWASVDGFAVAVGLIAFVALHRFKVNLIAVIAASGAAGWVWSVL</sequence>
<feature type="transmembrane region" description="Helical" evidence="7">
    <location>
        <begin position="248"/>
        <end position="269"/>
    </location>
</feature>
<dbReference type="EMBL" id="VMBG01000001">
    <property type="protein sequence ID" value="TSJ79205.1"/>
    <property type="molecule type" value="Genomic_DNA"/>
</dbReference>
<feature type="transmembrane region" description="Helical" evidence="7">
    <location>
        <begin position="391"/>
        <end position="409"/>
    </location>
</feature>
<keyword evidence="9" id="KW-1185">Reference proteome</keyword>
<dbReference type="InterPro" id="IPR014047">
    <property type="entry name" value="Chr_Tranpt_l_chain"/>
</dbReference>
<dbReference type="PANTHER" id="PTHR33567">
    <property type="entry name" value="CHROMATE ION TRANSPORTER (EUROFUNG)"/>
    <property type="match status" value="1"/>
</dbReference>
<feature type="transmembrane region" description="Helical" evidence="7">
    <location>
        <begin position="143"/>
        <end position="174"/>
    </location>
</feature>